<proteinExistence type="predicted"/>
<evidence type="ECO:0000313" key="2">
    <source>
        <dbReference type="Proteomes" id="UP000031561"/>
    </source>
</evidence>
<protein>
    <submittedName>
        <fullName evidence="1">DUF3181 family protein</fullName>
    </submittedName>
</protein>
<keyword evidence="2" id="KW-1185">Reference proteome</keyword>
<gene>
    <name evidence="1" type="ORF">QQ91_0011685</name>
</gene>
<name>A0ABD4T4N9_9CYAN</name>
<dbReference type="Proteomes" id="UP000031561">
    <property type="component" value="Unassembled WGS sequence"/>
</dbReference>
<evidence type="ECO:0000313" key="1">
    <source>
        <dbReference type="EMBL" id="MCM1983479.1"/>
    </source>
</evidence>
<dbReference type="EMBL" id="JTHE03000061">
    <property type="protein sequence ID" value="MCM1983479.1"/>
    <property type="molecule type" value="Genomic_DNA"/>
</dbReference>
<sequence length="101" mass="11252">MARGMTSRDIEELAADIGRDVYIDVAKWHLYLADAHLHTVLAEQFAPYLEAGEVTEPLLQRILAEHQVAVGGGKRQIPLTDLLPVQSQVALMDILEEYQQG</sequence>
<dbReference type="AlphaFoldDB" id="A0ABD4T4N9"/>
<accession>A0ABD4T4N9</accession>
<organism evidence="1 2">
    <name type="scientific">Lyngbya confervoides BDU141951</name>
    <dbReference type="NCBI Taxonomy" id="1574623"/>
    <lineage>
        <taxon>Bacteria</taxon>
        <taxon>Bacillati</taxon>
        <taxon>Cyanobacteriota</taxon>
        <taxon>Cyanophyceae</taxon>
        <taxon>Oscillatoriophycideae</taxon>
        <taxon>Oscillatoriales</taxon>
        <taxon>Microcoleaceae</taxon>
        <taxon>Lyngbya</taxon>
    </lineage>
</organism>
<reference evidence="1 2" key="1">
    <citation type="journal article" date="2015" name="Genome Announc.">
        <title>Draft Genome Sequence of Filamentous Marine Cyanobacterium Lyngbya confervoides Strain BDU141951.</title>
        <authorList>
            <person name="Chandrababunaidu M.M."/>
            <person name="Sen D."/>
            <person name="Tripathy S."/>
        </authorList>
    </citation>
    <scope>NUCLEOTIDE SEQUENCE [LARGE SCALE GENOMIC DNA]</scope>
    <source>
        <strain evidence="1 2">BDU141951</strain>
    </source>
</reference>
<comment type="caution">
    <text evidence="1">The sequence shown here is derived from an EMBL/GenBank/DDBJ whole genome shotgun (WGS) entry which is preliminary data.</text>
</comment>
<dbReference type="InterPro" id="IPR021518">
    <property type="entry name" value="DUF3181"/>
</dbReference>
<dbReference type="Pfam" id="PF11378">
    <property type="entry name" value="DUF3181"/>
    <property type="match status" value="1"/>
</dbReference>